<proteinExistence type="predicted"/>
<name>A0A326UNE2_THEHA</name>
<feature type="domain" description="PPM-type phosphatase" evidence="1">
    <location>
        <begin position="10"/>
        <end position="289"/>
    </location>
</feature>
<dbReference type="InterPro" id="IPR015655">
    <property type="entry name" value="PP2C"/>
</dbReference>
<dbReference type="PANTHER" id="PTHR47992">
    <property type="entry name" value="PROTEIN PHOSPHATASE"/>
    <property type="match status" value="1"/>
</dbReference>
<sequence length="291" mass="32258">MNQPEQATFLFTAHSVASDTHRERNEDQLIADQQRGFAAVFDGVGGSMGGEIASQIAARVIQEGWERLFTHWQTDATSPAPDDVTTRLRELLEQAHEQIRQDGLQRAGVQRLESQATTATIAALCPHADGYTLAYASVGDSRLYLLSPDQPLTCLTQDDSYLTLLLQKGYVTAEDAERIEQATSRDQLSDAEYLYFQRRNGITQALGDAQHLGVHTGTRELTPGMRLLLCTDGIHDNLTNQEIERILRDTEIAQAAQALVDAAIQRSRAENRVILRAKPDDMTAIVIDYHA</sequence>
<dbReference type="InterPro" id="IPR001932">
    <property type="entry name" value="PPM-type_phosphatase-like_dom"/>
</dbReference>
<dbReference type="EMBL" id="QKUF01000006">
    <property type="protein sequence ID" value="PZW31275.1"/>
    <property type="molecule type" value="Genomic_DNA"/>
</dbReference>
<reference evidence="2 3" key="1">
    <citation type="submission" date="2018-06" db="EMBL/GenBank/DDBJ databases">
        <title>Genomic Encyclopedia of Archaeal and Bacterial Type Strains, Phase II (KMG-II): from individual species to whole genera.</title>
        <authorList>
            <person name="Goeker M."/>
        </authorList>
    </citation>
    <scope>NUCLEOTIDE SEQUENCE [LARGE SCALE GENOMIC DNA]</scope>
    <source>
        <strain evidence="2 3">ATCC BAA-1881</strain>
    </source>
</reference>
<keyword evidence="3" id="KW-1185">Reference proteome</keyword>
<dbReference type="Proteomes" id="UP000248806">
    <property type="component" value="Unassembled WGS sequence"/>
</dbReference>
<dbReference type="SUPFAM" id="SSF81606">
    <property type="entry name" value="PP2C-like"/>
    <property type="match status" value="1"/>
</dbReference>
<dbReference type="CDD" id="cd00143">
    <property type="entry name" value="PP2Cc"/>
    <property type="match status" value="1"/>
</dbReference>
<dbReference type="Gene3D" id="3.60.40.10">
    <property type="entry name" value="PPM-type phosphatase domain"/>
    <property type="match status" value="1"/>
</dbReference>
<dbReference type="PROSITE" id="PS51746">
    <property type="entry name" value="PPM_2"/>
    <property type="match status" value="1"/>
</dbReference>
<dbReference type="Pfam" id="PF13672">
    <property type="entry name" value="PP2C_2"/>
    <property type="match status" value="1"/>
</dbReference>
<dbReference type="OrthoDB" id="9801841at2"/>
<dbReference type="SMART" id="SM00332">
    <property type="entry name" value="PP2Cc"/>
    <property type="match status" value="1"/>
</dbReference>
<organism evidence="2 3">
    <name type="scientific">Thermosporothrix hazakensis</name>
    <dbReference type="NCBI Taxonomy" id="644383"/>
    <lineage>
        <taxon>Bacteria</taxon>
        <taxon>Bacillati</taxon>
        <taxon>Chloroflexota</taxon>
        <taxon>Ktedonobacteria</taxon>
        <taxon>Ktedonobacterales</taxon>
        <taxon>Thermosporotrichaceae</taxon>
        <taxon>Thermosporothrix</taxon>
    </lineage>
</organism>
<dbReference type="RefSeq" id="WP_111322069.1">
    <property type="nucleotide sequence ID" value="NZ_BIFX01000003.1"/>
</dbReference>
<protein>
    <submittedName>
        <fullName evidence="2">Protein phosphatase</fullName>
    </submittedName>
</protein>
<comment type="caution">
    <text evidence="2">The sequence shown here is derived from an EMBL/GenBank/DDBJ whole genome shotgun (WGS) entry which is preliminary data.</text>
</comment>
<dbReference type="GO" id="GO:0004722">
    <property type="term" value="F:protein serine/threonine phosphatase activity"/>
    <property type="evidence" value="ECO:0007669"/>
    <property type="project" value="InterPro"/>
</dbReference>
<dbReference type="SMART" id="SM00331">
    <property type="entry name" value="PP2C_SIG"/>
    <property type="match status" value="1"/>
</dbReference>
<gene>
    <name evidence="2" type="ORF">EI42_02372</name>
</gene>
<dbReference type="AlphaFoldDB" id="A0A326UNE2"/>
<evidence type="ECO:0000313" key="2">
    <source>
        <dbReference type="EMBL" id="PZW31275.1"/>
    </source>
</evidence>
<evidence type="ECO:0000259" key="1">
    <source>
        <dbReference type="PROSITE" id="PS51746"/>
    </source>
</evidence>
<evidence type="ECO:0000313" key="3">
    <source>
        <dbReference type="Proteomes" id="UP000248806"/>
    </source>
</evidence>
<dbReference type="InterPro" id="IPR036457">
    <property type="entry name" value="PPM-type-like_dom_sf"/>
</dbReference>
<accession>A0A326UNE2</accession>